<name>A0ABY9JV72_9BACI</name>
<keyword evidence="6 7" id="KW-0472">Membrane</keyword>
<organism evidence="10 11">
    <name type="scientific">Bacillus carboniphilus</name>
    <dbReference type="NCBI Taxonomy" id="86663"/>
    <lineage>
        <taxon>Bacteria</taxon>
        <taxon>Bacillati</taxon>
        <taxon>Bacillota</taxon>
        <taxon>Bacilli</taxon>
        <taxon>Bacillales</taxon>
        <taxon>Bacillaceae</taxon>
        <taxon>Bacillus</taxon>
    </lineage>
</organism>
<evidence type="ECO:0000259" key="8">
    <source>
        <dbReference type="Pfam" id="PF02706"/>
    </source>
</evidence>
<feature type="transmembrane region" description="Helical" evidence="7">
    <location>
        <begin position="20"/>
        <end position="40"/>
    </location>
</feature>
<dbReference type="PANTHER" id="PTHR32309:SF13">
    <property type="entry name" value="FERRIC ENTEROBACTIN TRANSPORT PROTEIN FEPE"/>
    <property type="match status" value="1"/>
</dbReference>
<proteinExistence type="inferred from homology"/>
<dbReference type="Pfam" id="PF13807">
    <property type="entry name" value="GNVR"/>
    <property type="match status" value="1"/>
</dbReference>
<evidence type="ECO:0000256" key="5">
    <source>
        <dbReference type="ARBA" id="ARBA00022989"/>
    </source>
</evidence>
<sequence length="243" mass="27261">MEETISLKEIYQMLVKRWKLIIFITLTVTMVSGIISYFFLTPIYQTSTQLLVNQSNEENNAQVSEIQYNLQLIKTYNVIIKSPLILDLVIEELELAETSSQLNNRITVGSEQDSQVVSITVKDENPERAVTIANTIASVFQEEVQELMNVENVSILSKAELGDNPSPVEPKKTLNVAIAFVVGLMISVGLAFLLEYLDTSIKSEQDIEKILGVPVLGSIMIMNQQEDQKQIESLKRSGEARHV</sequence>
<feature type="domain" description="Polysaccharide chain length determinant N-terminal" evidence="8">
    <location>
        <begin position="3"/>
        <end position="93"/>
    </location>
</feature>
<comment type="similarity">
    <text evidence="2">Belongs to the CpsC/CapA family.</text>
</comment>
<dbReference type="InterPro" id="IPR003856">
    <property type="entry name" value="LPS_length_determ_N"/>
</dbReference>
<feature type="domain" description="Tyrosine-protein kinase G-rich" evidence="9">
    <location>
        <begin position="139"/>
        <end position="193"/>
    </location>
</feature>
<protein>
    <submittedName>
        <fullName evidence="10">Wzz/FepE/Etk N-terminal domain-containing protein</fullName>
    </submittedName>
</protein>
<evidence type="ECO:0000313" key="11">
    <source>
        <dbReference type="Proteomes" id="UP001197974"/>
    </source>
</evidence>
<evidence type="ECO:0000256" key="2">
    <source>
        <dbReference type="ARBA" id="ARBA00006683"/>
    </source>
</evidence>
<dbReference type="RefSeq" id="WP_226542229.1">
    <property type="nucleotide sequence ID" value="NZ_CP129013.1"/>
</dbReference>
<evidence type="ECO:0000259" key="9">
    <source>
        <dbReference type="Pfam" id="PF13807"/>
    </source>
</evidence>
<reference evidence="10 11" key="1">
    <citation type="submission" date="2023-06" db="EMBL/GenBank/DDBJ databases">
        <title>Five Gram-positive bacteria isolated from mangrove sediments in Shenzhen, Guangdong, China.</title>
        <authorList>
            <person name="Yu S."/>
            <person name="Zheng W."/>
            <person name="Huang Y."/>
        </authorList>
    </citation>
    <scope>NUCLEOTIDE SEQUENCE [LARGE SCALE GENOMIC DNA]</scope>
    <source>
        <strain evidence="10 11">SaN35-3</strain>
    </source>
</reference>
<gene>
    <name evidence="10" type="ORF">LC087_11870</name>
</gene>
<feature type="transmembrane region" description="Helical" evidence="7">
    <location>
        <begin position="174"/>
        <end position="194"/>
    </location>
</feature>
<evidence type="ECO:0000313" key="10">
    <source>
        <dbReference type="EMBL" id="WLR41581.1"/>
    </source>
</evidence>
<keyword evidence="3" id="KW-1003">Cell membrane</keyword>
<evidence type="ECO:0000256" key="7">
    <source>
        <dbReference type="SAM" id="Phobius"/>
    </source>
</evidence>
<dbReference type="EMBL" id="CP129013">
    <property type="protein sequence ID" value="WLR41581.1"/>
    <property type="molecule type" value="Genomic_DNA"/>
</dbReference>
<comment type="subcellular location">
    <subcellularLocation>
        <location evidence="1">Cell membrane</location>
        <topology evidence="1">Multi-pass membrane protein</topology>
    </subcellularLocation>
</comment>
<dbReference type="Pfam" id="PF02706">
    <property type="entry name" value="Wzz"/>
    <property type="match status" value="1"/>
</dbReference>
<evidence type="ECO:0000256" key="4">
    <source>
        <dbReference type="ARBA" id="ARBA00022692"/>
    </source>
</evidence>
<dbReference type="Proteomes" id="UP001197974">
    <property type="component" value="Chromosome"/>
</dbReference>
<evidence type="ECO:0000256" key="6">
    <source>
        <dbReference type="ARBA" id="ARBA00023136"/>
    </source>
</evidence>
<dbReference type="InterPro" id="IPR050445">
    <property type="entry name" value="Bact_polysacc_biosynth/exp"/>
</dbReference>
<keyword evidence="5 7" id="KW-1133">Transmembrane helix</keyword>
<evidence type="ECO:0000256" key="3">
    <source>
        <dbReference type="ARBA" id="ARBA00022475"/>
    </source>
</evidence>
<accession>A0ABY9JV72</accession>
<dbReference type="PANTHER" id="PTHR32309">
    <property type="entry name" value="TYROSINE-PROTEIN KINASE"/>
    <property type="match status" value="1"/>
</dbReference>
<dbReference type="InterPro" id="IPR032807">
    <property type="entry name" value="GNVR"/>
</dbReference>
<keyword evidence="4 7" id="KW-0812">Transmembrane</keyword>
<evidence type="ECO:0000256" key="1">
    <source>
        <dbReference type="ARBA" id="ARBA00004651"/>
    </source>
</evidence>
<keyword evidence="11" id="KW-1185">Reference proteome</keyword>